<dbReference type="RefSeq" id="WP_226175573.1">
    <property type="nucleotide sequence ID" value="NZ_JAJADR010000002.1"/>
</dbReference>
<sequence length="215" mass="24018">MISTQNLAALPAEMELQRICKALAVLDAIISPEEEYRYHTYDAKWGDGEEVFELNDGEGDQMLILFAPDGAVINGYADGLAEADKAGLREALPESFHEFIFGEPVNSIGTTFCVWTVDNSPWQLAPGTPAEDGSDELLPILDGHPRTYIDWAQEYFEEERFPKDGLLLGTVTQLYYGETLTRPMVEALVTEVADWEALRRDLDEIGYPYDFDPAG</sequence>
<proteinExistence type="predicted"/>
<reference evidence="1" key="1">
    <citation type="submission" date="2021-10" db="EMBL/GenBank/DDBJ databases">
        <authorList>
            <person name="Dean J.D."/>
            <person name="Kim M.K."/>
            <person name="Newey C.N."/>
            <person name="Stoker T.S."/>
            <person name="Thompson D.W."/>
            <person name="Grose J.H."/>
        </authorList>
    </citation>
    <scope>NUCLEOTIDE SEQUENCE</scope>
    <source>
        <strain evidence="1">BT178</strain>
    </source>
</reference>
<organism evidence="1 2">
    <name type="scientific">Hymenobacter lucidus</name>
    <dbReference type="NCBI Taxonomy" id="2880930"/>
    <lineage>
        <taxon>Bacteria</taxon>
        <taxon>Pseudomonadati</taxon>
        <taxon>Bacteroidota</taxon>
        <taxon>Cytophagia</taxon>
        <taxon>Cytophagales</taxon>
        <taxon>Hymenobacteraceae</taxon>
        <taxon>Hymenobacter</taxon>
    </lineage>
</organism>
<comment type="caution">
    <text evidence="1">The sequence shown here is derived from an EMBL/GenBank/DDBJ whole genome shotgun (WGS) entry which is preliminary data.</text>
</comment>
<name>A0ABS8AQI1_9BACT</name>
<dbReference type="EMBL" id="JAJADR010000002">
    <property type="protein sequence ID" value="MCB2408475.1"/>
    <property type="molecule type" value="Genomic_DNA"/>
</dbReference>
<keyword evidence="2" id="KW-1185">Reference proteome</keyword>
<evidence type="ECO:0000313" key="2">
    <source>
        <dbReference type="Proteomes" id="UP001165296"/>
    </source>
</evidence>
<evidence type="ECO:0008006" key="3">
    <source>
        <dbReference type="Google" id="ProtNLM"/>
    </source>
</evidence>
<evidence type="ECO:0000313" key="1">
    <source>
        <dbReference type="EMBL" id="MCB2408475.1"/>
    </source>
</evidence>
<protein>
    <recommendedName>
        <fullName evidence="3">SMI1/KNR4 family protein</fullName>
    </recommendedName>
</protein>
<gene>
    <name evidence="1" type="ORF">LGH74_10850</name>
</gene>
<dbReference type="Proteomes" id="UP001165296">
    <property type="component" value="Unassembled WGS sequence"/>
</dbReference>
<accession>A0ABS8AQI1</accession>